<keyword evidence="3" id="KW-1185">Reference proteome</keyword>
<sequence>MKVRLLLGAAALALAGCGAPAAQDDGVVSAGGGTASAKPAASPSASIDPDEAALKFAQCMREHGVDMPDPKEGRIQLKIPKGADQKKVEKAHEACRPIMDAAVPDGGEGQDAAGYDQLVKFAQCMREQGIDMADPKPDQPLRLDFRGVPKQKMEAAQKACQEFAPGRPGKETP</sequence>
<dbReference type="Proteomes" id="UP001499843">
    <property type="component" value="Unassembled WGS sequence"/>
</dbReference>
<evidence type="ECO:0008006" key="4">
    <source>
        <dbReference type="Google" id="ProtNLM"/>
    </source>
</evidence>
<dbReference type="RefSeq" id="WP_344474828.1">
    <property type="nucleotide sequence ID" value="NZ_BAAAQX010000006.1"/>
</dbReference>
<accession>A0ABP5PAK4</accession>
<evidence type="ECO:0000256" key="1">
    <source>
        <dbReference type="SAM" id="SignalP"/>
    </source>
</evidence>
<organism evidence="2 3">
    <name type="scientific">Nonomuraea monospora</name>
    <dbReference type="NCBI Taxonomy" id="568818"/>
    <lineage>
        <taxon>Bacteria</taxon>
        <taxon>Bacillati</taxon>
        <taxon>Actinomycetota</taxon>
        <taxon>Actinomycetes</taxon>
        <taxon>Streptosporangiales</taxon>
        <taxon>Streptosporangiaceae</taxon>
        <taxon>Nonomuraea</taxon>
    </lineage>
</organism>
<dbReference type="EMBL" id="BAAAQX010000006">
    <property type="protein sequence ID" value="GAA2207543.1"/>
    <property type="molecule type" value="Genomic_DNA"/>
</dbReference>
<proteinExistence type="predicted"/>
<protein>
    <recommendedName>
        <fullName evidence="4">Secreted protein</fullName>
    </recommendedName>
</protein>
<feature type="signal peptide" evidence="1">
    <location>
        <begin position="1"/>
        <end position="21"/>
    </location>
</feature>
<feature type="chain" id="PRO_5046774687" description="Secreted protein" evidence="1">
    <location>
        <begin position="22"/>
        <end position="173"/>
    </location>
</feature>
<evidence type="ECO:0000313" key="3">
    <source>
        <dbReference type="Proteomes" id="UP001499843"/>
    </source>
</evidence>
<gene>
    <name evidence="2" type="ORF">GCM10009850_030010</name>
</gene>
<evidence type="ECO:0000313" key="2">
    <source>
        <dbReference type="EMBL" id="GAA2207543.1"/>
    </source>
</evidence>
<name>A0ABP5PAK4_9ACTN</name>
<comment type="caution">
    <text evidence="2">The sequence shown here is derived from an EMBL/GenBank/DDBJ whole genome shotgun (WGS) entry which is preliminary data.</text>
</comment>
<reference evidence="3" key="1">
    <citation type="journal article" date="2019" name="Int. J. Syst. Evol. Microbiol.">
        <title>The Global Catalogue of Microorganisms (GCM) 10K type strain sequencing project: providing services to taxonomists for standard genome sequencing and annotation.</title>
        <authorList>
            <consortium name="The Broad Institute Genomics Platform"/>
            <consortium name="The Broad Institute Genome Sequencing Center for Infectious Disease"/>
            <person name="Wu L."/>
            <person name="Ma J."/>
        </authorList>
    </citation>
    <scope>NUCLEOTIDE SEQUENCE [LARGE SCALE GENOMIC DNA]</scope>
    <source>
        <strain evidence="3">JCM 16114</strain>
    </source>
</reference>
<dbReference type="PROSITE" id="PS51257">
    <property type="entry name" value="PROKAR_LIPOPROTEIN"/>
    <property type="match status" value="1"/>
</dbReference>
<keyword evidence="1" id="KW-0732">Signal</keyword>